<comment type="caution">
    <text evidence="2">The sequence shown here is derived from an EMBL/GenBank/DDBJ whole genome shotgun (WGS) entry which is preliminary data.</text>
</comment>
<evidence type="ECO:0000256" key="1">
    <source>
        <dbReference type="SAM" id="MobiDB-lite"/>
    </source>
</evidence>
<evidence type="ECO:0000313" key="2">
    <source>
        <dbReference type="EMBL" id="KAK5081417.1"/>
    </source>
</evidence>
<evidence type="ECO:0008006" key="4">
    <source>
        <dbReference type="Google" id="ProtNLM"/>
    </source>
</evidence>
<feature type="compositionally biased region" description="Acidic residues" evidence="1">
    <location>
        <begin position="22"/>
        <end position="39"/>
    </location>
</feature>
<dbReference type="Proteomes" id="UP001345013">
    <property type="component" value="Unassembled WGS sequence"/>
</dbReference>
<evidence type="ECO:0000313" key="3">
    <source>
        <dbReference type="Proteomes" id="UP001345013"/>
    </source>
</evidence>
<reference evidence="2 3" key="1">
    <citation type="submission" date="2023-08" db="EMBL/GenBank/DDBJ databases">
        <title>Black Yeasts Isolated from many extreme environments.</title>
        <authorList>
            <person name="Coleine C."/>
            <person name="Stajich J.E."/>
            <person name="Selbmann L."/>
        </authorList>
    </citation>
    <scope>NUCLEOTIDE SEQUENCE [LARGE SCALE GENOMIC DNA]</scope>
    <source>
        <strain evidence="2 3">CCFEE 5885</strain>
    </source>
</reference>
<sequence>MPSRRRTPPPPRRSTPEKSQEEDNQGEEEEEEDDSELLETEPPITIMLEIKRIVANVKGRNTGAKTQVMADWTQPNNSIDSVELVLELGNIKRDIEEWLVSWCGLHKGLYHARLNTINIHAEVSCRGITKDPFIFEIDYLEEATLQAVYEKVRALWREKAKDIRWIIIETFQARAKTPPPALASQSTPDSSRKRTRSEGATERQGRWKQAQRDADRATGNHIGDIHQEWTCHNKHCPNWNKVCFVESGDHISLDSSDLQRWSEGINAGNASLKNPPDALFQSLMYRRLKKTLHRQKKKAKVDDELPKNAPFVINFGTSPGRIQAEELRSSPPTQEGHDFDNVQEYLVWLVKQGLVFPEHAEFARVGLRDQGFGFNSLREVSDGDWLEMGVKKGAMLAIRRNQKVWQQYLVQERVFRRRQSQQTQEPVDLTEDTGGSDSDNEVD</sequence>
<organism evidence="2 3">
    <name type="scientific">Lithohypha guttulata</name>
    <dbReference type="NCBI Taxonomy" id="1690604"/>
    <lineage>
        <taxon>Eukaryota</taxon>
        <taxon>Fungi</taxon>
        <taxon>Dikarya</taxon>
        <taxon>Ascomycota</taxon>
        <taxon>Pezizomycotina</taxon>
        <taxon>Eurotiomycetes</taxon>
        <taxon>Chaetothyriomycetidae</taxon>
        <taxon>Chaetothyriales</taxon>
        <taxon>Trichomeriaceae</taxon>
        <taxon>Lithohypha</taxon>
    </lineage>
</organism>
<accession>A0ABR0K0P6</accession>
<feature type="region of interest" description="Disordered" evidence="1">
    <location>
        <begin position="1"/>
        <end position="41"/>
    </location>
</feature>
<name>A0ABR0K0P6_9EURO</name>
<protein>
    <recommendedName>
        <fullName evidence="4">SAM domain-containing protein</fullName>
    </recommendedName>
</protein>
<keyword evidence="3" id="KW-1185">Reference proteome</keyword>
<dbReference type="EMBL" id="JAVRRG010000138">
    <property type="protein sequence ID" value="KAK5081417.1"/>
    <property type="molecule type" value="Genomic_DNA"/>
</dbReference>
<feature type="region of interest" description="Disordered" evidence="1">
    <location>
        <begin position="419"/>
        <end position="443"/>
    </location>
</feature>
<proteinExistence type="predicted"/>
<feature type="compositionally biased region" description="Basic and acidic residues" evidence="1">
    <location>
        <begin position="190"/>
        <end position="216"/>
    </location>
</feature>
<gene>
    <name evidence="2" type="ORF">LTR24_008223</name>
</gene>
<feature type="region of interest" description="Disordered" evidence="1">
    <location>
        <begin position="177"/>
        <end position="216"/>
    </location>
</feature>